<dbReference type="Proteomes" id="UP000826234">
    <property type="component" value="Unassembled WGS sequence"/>
</dbReference>
<organism evidence="2 3">
    <name type="scientific">Phrynosoma platyrhinos</name>
    <name type="common">Desert horned lizard</name>
    <dbReference type="NCBI Taxonomy" id="52577"/>
    <lineage>
        <taxon>Eukaryota</taxon>
        <taxon>Metazoa</taxon>
        <taxon>Chordata</taxon>
        <taxon>Craniata</taxon>
        <taxon>Vertebrata</taxon>
        <taxon>Euteleostomi</taxon>
        <taxon>Lepidosauria</taxon>
        <taxon>Squamata</taxon>
        <taxon>Bifurcata</taxon>
        <taxon>Unidentata</taxon>
        <taxon>Episquamata</taxon>
        <taxon>Toxicofera</taxon>
        <taxon>Iguania</taxon>
        <taxon>Phrynosomatidae</taxon>
        <taxon>Phrynosomatinae</taxon>
        <taxon>Phrynosoma</taxon>
    </lineage>
</organism>
<protein>
    <recommendedName>
        <fullName evidence="1">Voltage-dependent calcium channel alpha-2/delta subunit conserved region domain-containing protein</fullName>
    </recommendedName>
</protein>
<dbReference type="PANTHER" id="PTHR10166:SF59">
    <property type="entry name" value="VOLTAGE-DEPENDENT CALCIUM CHANNEL SUBUNIT ALPHA-2_DELTA-4"/>
    <property type="match status" value="1"/>
</dbReference>
<evidence type="ECO:0000259" key="1">
    <source>
        <dbReference type="Pfam" id="PF08473"/>
    </source>
</evidence>
<dbReference type="EMBL" id="JAIPUX010005290">
    <property type="protein sequence ID" value="KAH0617075.1"/>
    <property type="molecule type" value="Genomic_DNA"/>
</dbReference>
<dbReference type="PANTHER" id="PTHR10166">
    <property type="entry name" value="VOLTAGE-DEPENDENT CALCIUM CHANNEL SUBUNIT ALPHA-2/DELTA-RELATED"/>
    <property type="match status" value="1"/>
</dbReference>
<name>A0ABQ7SIC7_PHRPL</name>
<gene>
    <name evidence="2" type="ORF">JD844_028699</name>
</gene>
<dbReference type="Pfam" id="PF08473">
    <property type="entry name" value="VGCC_alpha2"/>
    <property type="match status" value="1"/>
</dbReference>
<comment type="caution">
    <text evidence="2">The sequence shown here is derived from an EMBL/GenBank/DDBJ whole genome shotgun (WGS) entry which is preliminary data.</text>
</comment>
<keyword evidence="3" id="KW-1185">Reference proteome</keyword>
<feature type="domain" description="Voltage-dependent calcium channel alpha-2/delta subunit conserved region" evidence="1">
    <location>
        <begin position="8"/>
        <end position="230"/>
    </location>
</feature>
<sequence length="329" mass="36868">MSKQSIKQSYMNPPANMGAKLNVLGWSDTKRLANIDLYRSWNSFLNLTFTSPQNLNCFLIDNNGFILVSKASKQTGKFFGEVDGSVMTQLINMGMFTQVKMFDYQAMCKAPHHHHSGARPLLSPFYALLAAIRWLITDCLIFLLEFNISSFWHTDNLADAKAVFHHAHKHKKHDMLQPCDTEYPVFVYEPSIKETNGIIECGDCQKMFVVQQITNSNLLFLVTDAVCDCSIFPPVLLLPKEVKYILLLAIAVQDSIALLIPFSVNLNSSAHNASVKCDRMRSQKLRRRPDSCHAFHPEENAQDCGGAAEISASLNLLLLSLGATALLLR</sequence>
<proteinExistence type="predicted"/>
<evidence type="ECO:0000313" key="3">
    <source>
        <dbReference type="Proteomes" id="UP000826234"/>
    </source>
</evidence>
<dbReference type="InterPro" id="IPR013680">
    <property type="entry name" value="VDCC_a2/dsu"/>
</dbReference>
<reference evidence="2 3" key="1">
    <citation type="journal article" date="2022" name="Gigascience">
        <title>A chromosome-level genome assembly and annotation of the desert horned lizard, Phrynosoma platyrhinos, provides insight into chromosomal rearrangements among reptiles.</title>
        <authorList>
            <person name="Koochekian N."/>
            <person name="Ascanio A."/>
            <person name="Farleigh K."/>
            <person name="Card D.C."/>
            <person name="Schield D.R."/>
            <person name="Castoe T.A."/>
            <person name="Jezkova T."/>
        </authorList>
    </citation>
    <scope>NUCLEOTIDE SEQUENCE [LARGE SCALE GENOMIC DNA]</scope>
    <source>
        <strain evidence="2">NK-2021</strain>
    </source>
</reference>
<evidence type="ECO:0000313" key="2">
    <source>
        <dbReference type="EMBL" id="KAH0617075.1"/>
    </source>
</evidence>
<dbReference type="InterPro" id="IPR051173">
    <property type="entry name" value="Ca_channel_alpha-2/delta"/>
</dbReference>
<accession>A0ABQ7SIC7</accession>